<dbReference type="Proteomes" id="UP000255334">
    <property type="component" value="Unassembled WGS sequence"/>
</dbReference>
<comment type="caution">
    <text evidence="1">The sequence shown here is derived from an EMBL/GenBank/DDBJ whole genome shotgun (WGS) entry which is preliminary data.</text>
</comment>
<accession>A0A370WVF4</accession>
<keyword evidence="2" id="KW-1185">Reference proteome</keyword>
<reference evidence="1 2" key="1">
    <citation type="submission" date="2018-07" db="EMBL/GenBank/DDBJ databases">
        <title>Dyella monticola sp. nov. and Dyella psychrodurans sp. nov. isolated from monsoon evergreen broad-leaved forest soil of Dinghu Mountain, China.</title>
        <authorList>
            <person name="Gao Z."/>
            <person name="Qiu L."/>
        </authorList>
    </citation>
    <scope>NUCLEOTIDE SEQUENCE [LARGE SCALE GENOMIC DNA]</scope>
    <source>
        <strain evidence="1 2">4MSK11</strain>
    </source>
</reference>
<organism evidence="1 2">
    <name type="scientific">Dyella psychrodurans</name>
    <dbReference type="NCBI Taxonomy" id="1927960"/>
    <lineage>
        <taxon>Bacteria</taxon>
        <taxon>Pseudomonadati</taxon>
        <taxon>Pseudomonadota</taxon>
        <taxon>Gammaproteobacteria</taxon>
        <taxon>Lysobacterales</taxon>
        <taxon>Rhodanobacteraceae</taxon>
        <taxon>Dyella</taxon>
    </lineage>
</organism>
<evidence type="ECO:0000313" key="1">
    <source>
        <dbReference type="EMBL" id="RDS80031.1"/>
    </source>
</evidence>
<protein>
    <recommendedName>
        <fullName evidence="3">Orc1-like AAA ATPase domain-containing protein</fullName>
    </recommendedName>
</protein>
<name>A0A370WVF4_9GAMM</name>
<dbReference type="EMBL" id="QRBF01000012">
    <property type="protein sequence ID" value="RDS80031.1"/>
    <property type="molecule type" value="Genomic_DNA"/>
</dbReference>
<evidence type="ECO:0000313" key="2">
    <source>
        <dbReference type="Proteomes" id="UP000255334"/>
    </source>
</evidence>
<dbReference type="OrthoDB" id="6627169at2"/>
<gene>
    <name evidence="1" type="ORF">DWU99_20425</name>
</gene>
<dbReference type="Gene3D" id="3.40.50.300">
    <property type="entry name" value="P-loop containing nucleotide triphosphate hydrolases"/>
    <property type="match status" value="1"/>
</dbReference>
<dbReference type="SUPFAM" id="SSF52540">
    <property type="entry name" value="P-loop containing nucleoside triphosphate hydrolases"/>
    <property type="match status" value="1"/>
</dbReference>
<proteinExistence type="predicted"/>
<dbReference type="AlphaFoldDB" id="A0A370WVF4"/>
<dbReference type="InterPro" id="IPR027417">
    <property type="entry name" value="P-loop_NTPase"/>
</dbReference>
<evidence type="ECO:0008006" key="3">
    <source>
        <dbReference type="Google" id="ProtNLM"/>
    </source>
</evidence>
<sequence length="808" mass="91682">MRERVGDLKLAHANEAETRLKVVDDVIKQLLGWTLADIHPEERISEDGKARYIDYVLRTANTAIVIEAKRAGASFDLQGVVDRRVQLTPGFVKGDVGDAIIQARDYGRSKSIPFAVVTNGSQWIIFPASRSDQIEFNRSSAIVFDSADVALGTELGYFVSLLSRDGVVDGFLERELLGRTEDQLQERRLRTQVHRDSARPANPIFHLIENEVIDCFSDTIAGRGKDFLELCYVPTPDRTKFDGRIKMHLRRHDALFGEHVVRPLRERESKVFIKAIEDAAKHGRPLALLVLGSVGAGKTTYLSYTRQVVTDDFFASRKDREYPHWIYVDLRAVSGGERPIEAIYAAIFEYIKNDDFFSSWDRAIRSAYKDEIDSLRRGPLSLIASSDEEFKRRLSDVVMADYNNVKPYVDKLIKYASSKQPIFLVIDNVDQFESEDFQGKVFADAISFASRFSVNLVLAMREGTFVRHRNHPSFDAFDFDPLSIEAPEITAVLSRRFMVLHRALKNKAGHFTAENGARFEVDDLSVFAELIQQSVLGTEIGTRIEVLANKDVRLALRMTREFLERGYTEPGKAISLHKLKQKYVLPRHEAFRAILLGNQNVYSEAFSVIGNPFDSRLSRSSSQMLRMFVLAGLVRFGSDATAEFIDGSSLRDVCRKLGYGDASVTKVIQDLCRLRFAQTASHEEPKFSSSFFATRLGGYVVRELIADFTFLEAMLMDTFISHDGLWETLKALTAQIANEKDTVRRIGLRIERIRKFWKNLSDQYFLLLSEALRRGLPAEWCTNPFTELEHAFEANCSKVISSAQRIYG</sequence>